<evidence type="ECO:0000313" key="2">
    <source>
        <dbReference type="Proteomes" id="UP000091857"/>
    </source>
</evidence>
<evidence type="ECO:0000313" key="1">
    <source>
        <dbReference type="EMBL" id="KAG8661815.1"/>
    </source>
</evidence>
<proteinExistence type="predicted"/>
<dbReference type="EMBL" id="CM004387">
    <property type="protein sequence ID" value="KAG8661815.1"/>
    <property type="molecule type" value="Genomic_DNA"/>
</dbReference>
<protein>
    <submittedName>
        <fullName evidence="1">Uncharacterized protein</fullName>
    </submittedName>
</protein>
<reference evidence="2" key="1">
    <citation type="journal article" date="2016" name="Nat. Biotechnol.">
        <title>Sequencing wild and cultivated cassava and related species reveals extensive interspecific hybridization and genetic diversity.</title>
        <authorList>
            <person name="Bredeson J.V."/>
            <person name="Lyons J.B."/>
            <person name="Prochnik S.E."/>
            <person name="Wu G.A."/>
            <person name="Ha C.M."/>
            <person name="Edsinger-Gonzales E."/>
            <person name="Grimwood J."/>
            <person name="Schmutz J."/>
            <person name="Rabbi I.Y."/>
            <person name="Egesi C."/>
            <person name="Nauluvula P."/>
            <person name="Lebot V."/>
            <person name="Ndunguru J."/>
            <person name="Mkamilo G."/>
            <person name="Bart R.S."/>
            <person name="Setter T.L."/>
            <person name="Gleadow R.M."/>
            <person name="Kulakow P."/>
            <person name="Ferguson M.E."/>
            <person name="Rounsley S."/>
            <person name="Rokhsar D.S."/>
        </authorList>
    </citation>
    <scope>NUCLEOTIDE SEQUENCE [LARGE SCALE GENOMIC DNA]</scope>
    <source>
        <strain evidence="2">cv. AM560-2</strain>
    </source>
</reference>
<keyword evidence="2" id="KW-1185">Reference proteome</keyword>
<sequence length="926" mass="103602">MGTSAQILAMLILIQSILIFCTGTNLDGSCIKIEREALVKFKSSLAINSSDSLLSWVGDDCCRWEGVSCDNITDHVVKLDLSRAYFQGNILSRAYFQGNVSLHLGNLSNLQYLDLSGNNELAIDSLQFPSSMKYLNMEAVLLDKCVDWLQSINMLPSLLELHLSNCELSIPGHVSHVNLTSLEVVYLSGNNFNSKIPSWLFNITNLQHLDLSYSAFRGSLSTRIGNLNSLSFLDLSWNSLEGNIPTTLNQLCNLSELHLKTNKFSGEISGPFGNSSSCVQKSLVYLYLYNNSFSGSLPNNIGQFKHLKFLLLSNNSFWGPIPVSIGQLSNLQILDFSQNSLQGKVSELHLLKLRGLDQLILSGNSLVFDIDLKWVPPFQLSRIELSSCKLGPWFPQWLKTQKSIAFLLMSNASISDSIPDWFENISSNIEGLDLSYNQLSGILPNLRKFNTTYEVYYRYILLKSNRFEGSLTHFHSDASILDISNNLLQGQIPHNISEMMPILRFLSLSNNSLNGTIPASLCMIESLDILHLAKNHLSGPIPSCWGNLQRLTVIDLSSNMLGGHIPMSLSSQQFLVSLHLQNNNLQGKIPISLRNLEYLETLDLGNNYFDGYIPWWIGESLSSLKVLSVQSNKFEGEIPLQLCYLASLRILNLANNMMTGTIPTCFGNFTAIAMHENKGLWDYYTYLLPREAFEENGYGENVQVYVKGIELEYTRTLRFLYSIDLSGNNFVGEIPQELMNLSGLLNLNLSTNKLDGHIPWNIGKLSSLESLDLSENELSGSIPFSISDLNFLSHLNLSFNHLSGRIPKGNQLQTLDDKSIYIGNNGLCGPPLNNCSDDADELPKGHEKGGTTRKDDSEMLWFYSGMGMGFVAGFVGVCSILYLKDSWRSAWFELVDRVYNKLWVTVGIKGNQLKRKFMRNTFEGNA</sequence>
<gene>
    <name evidence="1" type="ORF">MANES_01G041100v8</name>
</gene>
<comment type="caution">
    <text evidence="1">The sequence shown here is derived from an EMBL/GenBank/DDBJ whole genome shotgun (WGS) entry which is preliminary data.</text>
</comment>
<name>A0ACB7IBE8_MANES</name>
<accession>A0ACB7IBE8</accession>
<dbReference type="Proteomes" id="UP000091857">
    <property type="component" value="Chromosome 1"/>
</dbReference>
<organism evidence="1 2">
    <name type="scientific">Manihot esculenta</name>
    <name type="common">Cassava</name>
    <name type="synonym">Jatropha manihot</name>
    <dbReference type="NCBI Taxonomy" id="3983"/>
    <lineage>
        <taxon>Eukaryota</taxon>
        <taxon>Viridiplantae</taxon>
        <taxon>Streptophyta</taxon>
        <taxon>Embryophyta</taxon>
        <taxon>Tracheophyta</taxon>
        <taxon>Spermatophyta</taxon>
        <taxon>Magnoliopsida</taxon>
        <taxon>eudicotyledons</taxon>
        <taxon>Gunneridae</taxon>
        <taxon>Pentapetalae</taxon>
        <taxon>rosids</taxon>
        <taxon>fabids</taxon>
        <taxon>Malpighiales</taxon>
        <taxon>Euphorbiaceae</taxon>
        <taxon>Crotonoideae</taxon>
        <taxon>Manihoteae</taxon>
        <taxon>Manihot</taxon>
    </lineage>
</organism>